<dbReference type="FunFam" id="3.30.2290.10:FF:000003">
    <property type="entry name" value="Zinc-dependent protease, TldD/PmbA family"/>
    <property type="match status" value="1"/>
</dbReference>
<dbReference type="SUPFAM" id="SSF111283">
    <property type="entry name" value="Putative modulator of DNA gyrase, PmbA/TldD"/>
    <property type="match status" value="1"/>
</dbReference>
<dbReference type="InterPro" id="IPR051463">
    <property type="entry name" value="Peptidase_U62_metallo"/>
</dbReference>
<dbReference type="InterPro" id="IPR045569">
    <property type="entry name" value="Metalloprtase-TldD/E_C"/>
</dbReference>
<dbReference type="EMBL" id="MEUM01000019">
    <property type="protein sequence ID" value="OGC43476.1"/>
    <property type="molecule type" value="Genomic_DNA"/>
</dbReference>
<keyword evidence="3" id="KW-0378">Hydrolase</keyword>
<keyword evidence="2" id="KW-0645">Protease</keyword>
<dbReference type="GO" id="GO:0008237">
    <property type="term" value="F:metallopeptidase activity"/>
    <property type="evidence" value="ECO:0007669"/>
    <property type="project" value="UniProtKB-KW"/>
</dbReference>
<comment type="similarity">
    <text evidence="1">Belongs to the peptidase U62 family.</text>
</comment>
<feature type="domain" description="Metalloprotease TldD/E C-terminal" evidence="6">
    <location>
        <begin position="232"/>
        <end position="438"/>
    </location>
</feature>
<dbReference type="InterPro" id="IPR045570">
    <property type="entry name" value="Metalloprtase-TldD/E_cen_dom"/>
</dbReference>
<dbReference type="Proteomes" id="UP000177025">
    <property type="component" value="Unassembled WGS sequence"/>
</dbReference>
<evidence type="ECO:0000256" key="4">
    <source>
        <dbReference type="ARBA" id="ARBA00023049"/>
    </source>
</evidence>
<evidence type="ECO:0000259" key="5">
    <source>
        <dbReference type="Pfam" id="PF01523"/>
    </source>
</evidence>
<dbReference type="InterPro" id="IPR002510">
    <property type="entry name" value="Metalloprtase-TldD/E_N"/>
</dbReference>
<feature type="domain" description="Metalloprotease TldD/E central" evidence="7">
    <location>
        <begin position="114"/>
        <end position="219"/>
    </location>
</feature>
<feature type="domain" description="Metalloprotease TldD/E N-terminal" evidence="5">
    <location>
        <begin position="21"/>
        <end position="73"/>
    </location>
</feature>
<dbReference type="InterPro" id="IPR036059">
    <property type="entry name" value="TldD/PmbA_sf"/>
</dbReference>
<sequence>MQEFVRKICNSLEIKKVFYGDVRIVEDEAEIIVFKNGIIEAITHTFNTGFGVRVLKNSAWGFSSSNVVNKKMADLVTRDALNIARASASIPGQPVKLAAAKPVKGKYKTKVEINPFKVSIDKKIDLLMNCDRIFARDKKIKVRTGFVRFNRRLVHFGSTEGSSTTQEFYYTGGMIRAYAMNDGEVQSRSFGNFRQAGYEFIDTLNLIENSARVRDEAVQLLSAEQCPEIITTIVLDAEQMVLQVHESCGHPTELDRVLGTEASYAGTSFMTAERLNNLQYGSRLINIVADATTPGGLGSFGWDDEGIPAQRVYLVKNGLFVGYQSSRETAPVVNGQSSGAMRADGWNRIPLIRMTNINLLSGKHSLEELIAGTDDGVFMTTNKSWSIDDKRLNFQFGCELARRIEKGKLTKLYKNPTYSSITPKFWNSCDGLGKESTRELFGVPNCGKGEPGQTAFVGHGTVPARFRNVQIGIAK</sequence>
<name>A0A1F4UEW1_UNCW3</name>
<dbReference type="AlphaFoldDB" id="A0A1F4UEW1"/>
<gene>
    <name evidence="8" type="ORF">A2Y85_00095</name>
</gene>
<dbReference type="PANTHER" id="PTHR30624">
    <property type="entry name" value="UNCHARACTERIZED PROTEIN TLDD AND PMBA"/>
    <property type="match status" value="1"/>
</dbReference>
<dbReference type="PANTHER" id="PTHR30624:SF10">
    <property type="entry name" value="CONSERVED PROTEIN"/>
    <property type="match status" value="1"/>
</dbReference>
<evidence type="ECO:0000256" key="2">
    <source>
        <dbReference type="ARBA" id="ARBA00022670"/>
    </source>
</evidence>
<accession>A0A1F4UEW1</accession>
<dbReference type="Pfam" id="PF01523">
    <property type="entry name" value="PmbA_TldD_1st"/>
    <property type="match status" value="1"/>
</dbReference>
<evidence type="ECO:0000313" key="9">
    <source>
        <dbReference type="Proteomes" id="UP000177025"/>
    </source>
</evidence>
<proteinExistence type="inferred from homology"/>
<evidence type="ECO:0000313" key="8">
    <source>
        <dbReference type="EMBL" id="OGC43476.1"/>
    </source>
</evidence>
<evidence type="ECO:0000256" key="3">
    <source>
        <dbReference type="ARBA" id="ARBA00022801"/>
    </source>
</evidence>
<evidence type="ECO:0000259" key="6">
    <source>
        <dbReference type="Pfam" id="PF19289"/>
    </source>
</evidence>
<organism evidence="8 9">
    <name type="scientific">candidate division WOR-3 bacterium RBG_13_43_14</name>
    <dbReference type="NCBI Taxonomy" id="1802590"/>
    <lineage>
        <taxon>Bacteria</taxon>
        <taxon>Bacteria division WOR-3</taxon>
    </lineage>
</organism>
<dbReference type="Pfam" id="PF19289">
    <property type="entry name" value="PmbA_TldD_3rd"/>
    <property type="match status" value="1"/>
</dbReference>
<keyword evidence="4" id="KW-0482">Metalloprotease</keyword>
<evidence type="ECO:0000259" key="7">
    <source>
        <dbReference type="Pfam" id="PF19290"/>
    </source>
</evidence>
<evidence type="ECO:0000256" key="1">
    <source>
        <dbReference type="ARBA" id="ARBA00005836"/>
    </source>
</evidence>
<dbReference type="GO" id="GO:0006508">
    <property type="term" value="P:proteolysis"/>
    <property type="evidence" value="ECO:0007669"/>
    <property type="project" value="UniProtKB-KW"/>
</dbReference>
<dbReference type="Pfam" id="PF19290">
    <property type="entry name" value="PmbA_TldD_2nd"/>
    <property type="match status" value="1"/>
</dbReference>
<reference evidence="8 9" key="1">
    <citation type="journal article" date="2016" name="Nat. Commun.">
        <title>Thousands of microbial genomes shed light on interconnected biogeochemical processes in an aquifer system.</title>
        <authorList>
            <person name="Anantharaman K."/>
            <person name="Brown C.T."/>
            <person name="Hug L.A."/>
            <person name="Sharon I."/>
            <person name="Castelle C.J."/>
            <person name="Probst A.J."/>
            <person name="Thomas B.C."/>
            <person name="Singh A."/>
            <person name="Wilkins M.J."/>
            <person name="Karaoz U."/>
            <person name="Brodie E.L."/>
            <person name="Williams K.H."/>
            <person name="Hubbard S.S."/>
            <person name="Banfield J.F."/>
        </authorList>
    </citation>
    <scope>NUCLEOTIDE SEQUENCE [LARGE SCALE GENOMIC DNA]</scope>
</reference>
<dbReference type="InterPro" id="IPR035068">
    <property type="entry name" value="TldD/PmbA_N"/>
</dbReference>
<comment type="caution">
    <text evidence="8">The sequence shown here is derived from an EMBL/GenBank/DDBJ whole genome shotgun (WGS) entry which is preliminary data.</text>
</comment>
<dbReference type="GO" id="GO:0005829">
    <property type="term" value="C:cytosol"/>
    <property type="evidence" value="ECO:0007669"/>
    <property type="project" value="TreeGrafter"/>
</dbReference>
<protein>
    <submittedName>
        <fullName evidence="8">Peptidase C69</fullName>
    </submittedName>
</protein>
<dbReference type="Gene3D" id="3.30.2290.10">
    <property type="entry name" value="PmbA/TldD superfamily"/>
    <property type="match status" value="1"/>
</dbReference>